<feature type="binding site" evidence="8">
    <location>
        <begin position="170"/>
        <end position="172"/>
    </location>
    <ligand>
        <name>GTP</name>
        <dbReference type="ChEBI" id="CHEBI:37565"/>
    </ligand>
</feature>
<dbReference type="PATRIC" id="fig|29290.4.peg.330"/>
<evidence type="ECO:0000256" key="6">
    <source>
        <dbReference type="ARBA" id="ARBA00022842"/>
    </source>
</evidence>
<evidence type="ECO:0000256" key="4">
    <source>
        <dbReference type="ARBA" id="ARBA00022741"/>
    </source>
</evidence>
<organism evidence="9 10">
    <name type="scientific">Candidatus Magnetobacterium bavaricum</name>
    <dbReference type="NCBI Taxonomy" id="29290"/>
    <lineage>
        <taxon>Bacteria</taxon>
        <taxon>Pseudomonadati</taxon>
        <taxon>Nitrospirota</taxon>
        <taxon>Thermodesulfovibrionia</taxon>
        <taxon>Thermodesulfovibrionales</taxon>
        <taxon>Candidatus Magnetobacteriaceae</taxon>
        <taxon>Candidatus Magnetobacterium</taxon>
    </lineage>
</organism>
<dbReference type="GO" id="GO:0005525">
    <property type="term" value="F:GTP binding"/>
    <property type="evidence" value="ECO:0007669"/>
    <property type="project" value="UniProtKB-UniRule"/>
</dbReference>
<dbReference type="GO" id="GO:0000287">
    <property type="term" value="F:magnesium ion binding"/>
    <property type="evidence" value="ECO:0007669"/>
    <property type="project" value="UniProtKB-UniRule"/>
</dbReference>
<evidence type="ECO:0000256" key="2">
    <source>
        <dbReference type="ARBA" id="ARBA00022598"/>
    </source>
</evidence>
<feature type="binding site" description="in other chain" evidence="8">
    <location>
        <position position="61"/>
    </location>
    <ligand>
        <name>IMP</name>
        <dbReference type="ChEBI" id="CHEBI:58053"/>
        <note>ligand shared between dimeric partners</note>
    </ligand>
</feature>
<dbReference type="SUPFAM" id="SSF52540">
    <property type="entry name" value="P-loop containing nucleoside triphosphate hydrolases"/>
    <property type="match status" value="1"/>
</dbReference>
<keyword evidence="6 8" id="KW-0460">Magnesium</keyword>
<protein>
    <recommendedName>
        <fullName evidence="8">Adenylosuccinate synthetase</fullName>
        <shortName evidence="8">AMPSase</shortName>
        <shortName evidence="8">AdSS</shortName>
        <ecNumber evidence="8">6.3.4.4</ecNumber>
    </recommendedName>
    <alternativeName>
        <fullName evidence="8">IMP--aspartate ligase</fullName>
    </alternativeName>
</protein>
<feature type="binding site" evidence="8">
    <location>
        <position position="63"/>
    </location>
    <ligand>
        <name>GTP</name>
        <dbReference type="ChEBI" id="CHEBI:37565"/>
    </ligand>
</feature>
<comment type="caution">
    <text evidence="9">The sequence shown here is derived from an EMBL/GenBank/DDBJ whole genome shotgun (WGS) entry which is preliminary data.</text>
</comment>
<name>A0A0F3H016_9BACT</name>
<dbReference type="PANTHER" id="PTHR11846:SF0">
    <property type="entry name" value="ADENYLOSUCCINATE SYNTHETASE"/>
    <property type="match status" value="1"/>
</dbReference>
<evidence type="ECO:0000313" key="10">
    <source>
        <dbReference type="Proteomes" id="UP000033423"/>
    </source>
</evidence>
<keyword evidence="8" id="KW-0963">Cytoplasm</keyword>
<dbReference type="EC" id="6.3.4.4" evidence="8"/>
<keyword evidence="10" id="KW-1185">Reference proteome</keyword>
<evidence type="ECO:0000313" key="9">
    <source>
        <dbReference type="EMBL" id="KJU87569.1"/>
    </source>
</evidence>
<evidence type="ECO:0000256" key="5">
    <source>
        <dbReference type="ARBA" id="ARBA00022755"/>
    </source>
</evidence>
<gene>
    <name evidence="8" type="primary">purA</name>
    <name evidence="9" type="ORF">MBAV_000237</name>
</gene>
<keyword evidence="2 8" id="KW-0436">Ligase</keyword>
<dbReference type="PANTHER" id="PTHR11846">
    <property type="entry name" value="ADENYLOSUCCINATE SYNTHETASE"/>
    <property type="match status" value="1"/>
</dbReference>
<dbReference type="AlphaFoldDB" id="A0A0F3H016"/>
<comment type="catalytic activity">
    <reaction evidence="8">
        <text>IMP + L-aspartate + GTP = N(6)-(1,2-dicarboxyethyl)-AMP + GDP + phosphate + 2 H(+)</text>
        <dbReference type="Rhea" id="RHEA:15753"/>
        <dbReference type="ChEBI" id="CHEBI:15378"/>
        <dbReference type="ChEBI" id="CHEBI:29991"/>
        <dbReference type="ChEBI" id="CHEBI:37565"/>
        <dbReference type="ChEBI" id="CHEBI:43474"/>
        <dbReference type="ChEBI" id="CHEBI:57567"/>
        <dbReference type="ChEBI" id="CHEBI:58053"/>
        <dbReference type="ChEBI" id="CHEBI:58189"/>
        <dbReference type="EC" id="6.3.4.4"/>
    </reaction>
</comment>
<feature type="binding site" evidence="8">
    <location>
        <begin position="57"/>
        <end position="63"/>
    </location>
    <ligand>
        <name>substrate</name>
    </ligand>
</feature>
<comment type="subcellular location">
    <subcellularLocation>
        <location evidence="8">Cytoplasm</location>
    </subcellularLocation>
</comment>
<dbReference type="GO" id="GO:0044208">
    <property type="term" value="P:'de novo' AMP biosynthetic process"/>
    <property type="evidence" value="ECO:0007669"/>
    <property type="project" value="UniProtKB-UniRule"/>
</dbReference>
<comment type="function">
    <text evidence="8">Plays an important role in the de novo pathway of purine nucleotide biosynthesis. Catalyzes the first committed step in the biosynthesis of AMP from IMP.</text>
</comment>
<dbReference type="Pfam" id="PF00709">
    <property type="entry name" value="Adenylsucc_synt"/>
    <property type="match status" value="1"/>
</dbReference>
<evidence type="ECO:0000256" key="7">
    <source>
        <dbReference type="ARBA" id="ARBA00023134"/>
    </source>
</evidence>
<comment type="cofactor">
    <cofactor evidence="8">
        <name>Mg(2+)</name>
        <dbReference type="ChEBI" id="CHEBI:18420"/>
    </cofactor>
    <text evidence="8">Binds 1 Mg(2+) ion per subunit.</text>
</comment>
<dbReference type="HAMAP" id="MF_00011">
    <property type="entry name" value="Adenylosucc_synth"/>
    <property type="match status" value="1"/>
</dbReference>
<dbReference type="GO" id="GO:0005737">
    <property type="term" value="C:cytoplasm"/>
    <property type="evidence" value="ECO:0007669"/>
    <property type="project" value="UniProtKB-SubCell"/>
</dbReference>
<dbReference type="EMBL" id="LACI01000110">
    <property type="protein sequence ID" value="KJU87569.1"/>
    <property type="molecule type" value="Genomic_DNA"/>
</dbReference>
<comment type="subunit">
    <text evidence="1 8">Homodimer.</text>
</comment>
<dbReference type="Gene3D" id="3.90.170.10">
    <property type="entry name" value="Adenylosuccinate Synthetase, subunit A, domain 3"/>
    <property type="match status" value="1"/>
</dbReference>
<accession>A0A0F3H016</accession>
<keyword evidence="4 8" id="KW-0547">Nucleotide-binding</keyword>
<keyword evidence="5 8" id="KW-0658">Purine biosynthesis</keyword>
<dbReference type="UniPathway" id="UPA00075">
    <property type="reaction ID" value="UER00335"/>
</dbReference>
<proteinExistence type="inferred from homology"/>
<dbReference type="InterPro" id="IPR001114">
    <property type="entry name" value="Adenylosuccinate_synthetase"/>
</dbReference>
<dbReference type="InterPro" id="IPR027417">
    <property type="entry name" value="P-loop_NTPase"/>
</dbReference>
<evidence type="ECO:0000256" key="1">
    <source>
        <dbReference type="ARBA" id="ARBA00011738"/>
    </source>
</evidence>
<keyword evidence="7 8" id="KW-0342">GTP-binding</keyword>
<comment type="similarity">
    <text evidence="8">Belongs to the adenylosuccinate synthetase family.</text>
</comment>
<comment type="pathway">
    <text evidence="8">Purine metabolism; AMP biosynthesis via de novo pathway; AMP from IMP: step 1/2.</text>
</comment>
<dbReference type="GO" id="GO:0046040">
    <property type="term" value="P:IMP metabolic process"/>
    <property type="evidence" value="ECO:0007669"/>
    <property type="project" value="TreeGrafter"/>
</dbReference>
<evidence type="ECO:0000256" key="8">
    <source>
        <dbReference type="HAMAP-Rule" id="MF_00011"/>
    </source>
</evidence>
<dbReference type="Proteomes" id="UP000033423">
    <property type="component" value="Unassembled WGS sequence"/>
</dbReference>
<evidence type="ECO:0000256" key="3">
    <source>
        <dbReference type="ARBA" id="ARBA00022723"/>
    </source>
</evidence>
<dbReference type="GO" id="GO:0004019">
    <property type="term" value="F:adenylosuccinate synthase activity"/>
    <property type="evidence" value="ECO:0007669"/>
    <property type="project" value="UniProtKB-UniRule"/>
</dbReference>
<comment type="caution">
    <text evidence="8">Lacks conserved residue(s) required for the propagation of feature annotation.</text>
</comment>
<reference evidence="9 10" key="1">
    <citation type="submission" date="2015-02" db="EMBL/GenBank/DDBJ databases">
        <title>Single-cell genomics of uncultivated deep-branching MTB reveals a conserved set of magnetosome genes.</title>
        <authorList>
            <person name="Kolinko S."/>
            <person name="Richter M."/>
            <person name="Glockner F.O."/>
            <person name="Brachmann A."/>
            <person name="Schuler D."/>
        </authorList>
    </citation>
    <scope>NUCLEOTIDE SEQUENCE [LARGE SCALE GENOMIC DNA]</scope>
    <source>
        <strain evidence="9">TM-1</strain>
    </source>
</reference>
<feature type="binding site" evidence="8">
    <location>
        <begin position="89"/>
        <end position="91"/>
    </location>
    <ligand>
        <name>GTP</name>
        <dbReference type="ChEBI" id="CHEBI:37565"/>
    </ligand>
</feature>
<dbReference type="FunFam" id="3.90.170.10:FF:000001">
    <property type="entry name" value="Adenylosuccinate synthetase"/>
    <property type="match status" value="1"/>
</dbReference>
<keyword evidence="3 8" id="KW-0479">Metal-binding</keyword>
<dbReference type="InterPro" id="IPR042111">
    <property type="entry name" value="Adenylosuccinate_synth_dom3"/>
</dbReference>
<dbReference type="SMART" id="SM00788">
    <property type="entry name" value="Adenylsucc_synt"/>
    <property type="match status" value="1"/>
</dbReference>
<sequence length="185" mass="20340">MIISVKSKSLSNVCTSIDEVLGVAKAYTTRVGGGPFPTELEDATGEMLREHGGEYGATTGRARRCGWLDLIVLKHAVRVNGLTGLVITKLDVLDGLDGVSVCVGYRYGGKVLTEFPKEMTILEQCQPVYEQFDGWRGTAGVRDFQKLPDNAKAYLKMIEERLNVPIVIVSTGQDRDDTVFLKDLR</sequence>